<protein>
    <submittedName>
        <fullName evidence="1">Uncharacterized protein</fullName>
    </submittedName>
</protein>
<evidence type="ECO:0000313" key="1">
    <source>
        <dbReference type="EMBL" id="SBW09185.1"/>
    </source>
</evidence>
<name>A0A212KCD5_9FIRM</name>
<reference evidence="1" key="1">
    <citation type="submission" date="2016-04" db="EMBL/GenBank/DDBJ databases">
        <authorList>
            <person name="Evans L.H."/>
            <person name="Alamgir A."/>
            <person name="Owens N."/>
            <person name="Weber N.D."/>
            <person name="Virtaneva K."/>
            <person name="Barbian K."/>
            <person name="Babar A."/>
            <person name="Rosenke K."/>
        </authorList>
    </citation>
    <scope>NUCLEOTIDE SEQUENCE</scope>
    <source>
        <strain evidence="1">86</strain>
    </source>
</reference>
<gene>
    <name evidence="1" type="ORF">KL86CLO1_12598</name>
</gene>
<accession>A0A212KCD5</accession>
<organism evidence="1">
    <name type="scientific">uncultured Eubacteriales bacterium</name>
    <dbReference type="NCBI Taxonomy" id="172733"/>
    <lineage>
        <taxon>Bacteria</taxon>
        <taxon>Bacillati</taxon>
        <taxon>Bacillota</taxon>
        <taxon>Clostridia</taxon>
        <taxon>Eubacteriales</taxon>
        <taxon>environmental samples</taxon>
    </lineage>
</organism>
<proteinExistence type="predicted"/>
<dbReference type="AlphaFoldDB" id="A0A212KCD5"/>
<dbReference type="EMBL" id="FLUN01000001">
    <property type="protein sequence ID" value="SBW09185.1"/>
    <property type="molecule type" value="Genomic_DNA"/>
</dbReference>
<sequence length="21" mass="2631">MLYIENVRKKMYAIEAYIRLI</sequence>